<accession>A0A8W8JJ42</accession>
<dbReference type="AlphaFoldDB" id="A0A8W8JJ42"/>
<evidence type="ECO:0000313" key="3">
    <source>
        <dbReference type="Proteomes" id="UP000005408"/>
    </source>
</evidence>
<evidence type="ECO:0000313" key="2">
    <source>
        <dbReference type="EnsemblMetazoa" id="G1889.1:cds"/>
    </source>
</evidence>
<evidence type="ECO:0000256" key="1">
    <source>
        <dbReference type="SAM" id="MobiDB-lite"/>
    </source>
</evidence>
<dbReference type="EnsemblMetazoa" id="G1889.1">
    <property type="protein sequence ID" value="G1889.1:cds"/>
    <property type="gene ID" value="G1889"/>
</dbReference>
<sequence>MTGTISTIMWTSIERGFKNHLMAKHADLLKKRFFQQKAAPVNTGRKVMVDPRKNDVIQLSEFAAKRQNANPFARFLNNDDFLKFLMLGLSRPSNDKSGGTECPRPAKRVTATDNSQETDNTSQETDNSSAYNVHVDDKSNEQSSSSHNMDDNTSSEKDEEITDSSKSNDSSSYETDDGNDDDNESG</sequence>
<organism evidence="2 3">
    <name type="scientific">Magallana gigas</name>
    <name type="common">Pacific oyster</name>
    <name type="synonym">Crassostrea gigas</name>
    <dbReference type="NCBI Taxonomy" id="29159"/>
    <lineage>
        <taxon>Eukaryota</taxon>
        <taxon>Metazoa</taxon>
        <taxon>Spiralia</taxon>
        <taxon>Lophotrochozoa</taxon>
        <taxon>Mollusca</taxon>
        <taxon>Bivalvia</taxon>
        <taxon>Autobranchia</taxon>
        <taxon>Pteriomorphia</taxon>
        <taxon>Ostreida</taxon>
        <taxon>Ostreoidea</taxon>
        <taxon>Ostreidae</taxon>
        <taxon>Magallana</taxon>
    </lineage>
</organism>
<feature type="compositionally biased region" description="Acidic residues" evidence="1">
    <location>
        <begin position="174"/>
        <end position="186"/>
    </location>
</feature>
<protein>
    <submittedName>
        <fullName evidence="2">Uncharacterized protein</fullName>
    </submittedName>
</protein>
<keyword evidence="3" id="KW-1185">Reference proteome</keyword>
<feature type="region of interest" description="Disordered" evidence="1">
    <location>
        <begin position="90"/>
        <end position="186"/>
    </location>
</feature>
<proteinExistence type="predicted"/>
<feature type="compositionally biased region" description="Polar residues" evidence="1">
    <location>
        <begin position="111"/>
        <end position="131"/>
    </location>
</feature>
<reference evidence="2" key="1">
    <citation type="submission" date="2022-08" db="UniProtKB">
        <authorList>
            <consortium name="EnsemblMetazoa"/>
        </authorList>
    </citation>
    <scope>IDENTIFICATION</scope>
    <source>
        <strain evidence="2">05x7-T-G4-1.051#20</strain>
    </source>
</reference>
<dbReference type="Proteomes" id="UP000005408">
    <property type="component" value="Unassembled WGS sequence"/>
</dbReference>
<name>A0A8W8JJ42_MAGGI</name>